<dbReference type="EMBL" id="CAMGYJ010000002">
    <property type="protein sequence ID" value="CAI0383713.1"/>
    <property type="molecule type" value="Genomic_DNA"/>
</dbReference>
<gene>
    <name evidence="1" type="ORF">LITE_LOCUS4096</name>
    <name evidence="2" type="ORF">LITE_LOCUS4119</name>
</gene>
<name>A0AAV0HFG1_9ROSI</name>
<keyword evidence="3" id="KW-1185">Reference proteome</keyword>
<protein>
    <submittedName>
        <fullName evidence="2">Uncharacterized protein</fullName>
    </submittedName>
</protein>
<dbReference type="Proteomes" id="UP001154282">
    <property type="component" value="Unassembled WGS sequence"/>
</dbReference>
<evidence type="ECO:0000313" key="2">
    <source>
        <dbReference type="EMBL" id="CAI0383713.1"/>
    </source>
</evidence>
<proteinExistence type="predicted"/>
<dbReference type="EMBL" id="CAMGYJ010000002">
    <property type="protein sequence ID" value="CAI0383677.1"/>
    <property type="molecule type" value="Genomic_DNA"/>
</dbReference>
<evidence type="ECO:0000313" key="3">
    <source>
        <dbReference type="Proteomes" id="UP001154282"/>
    </source>
</evidence>
<evidence type="ECO:0000313" key="1">
    <source>
        <dbReference type="EMBL" id="CAI0383677.1"/>
    </source>
</evidence>
<organism evidence="2 3">
    <name type="scientific">Linum tenue</name>
    <dbReference type="NCBI Taxonomy" id="586396"/>
    <lineage>
        <taxon>Eukaryota</taxon>
        <taxon>Viridiplantae</taxon>
        <taxon>Streptophyta</taxon>
        <taxon>Embryophyta</taxon>
        <taxon>Tracheophyta</taxon>
        <taxon>Spermatophyta</taxon>
        <taxon>Magnoliopsida</taxon>
        <taxon>eudicotyledons</taxon>
        <taxon>Gunneridae</taxon>
        <taxon>Pentapetalae</taxon>
        <taxon>rosids</taxon>
        <taxon>fabids</taxon>
        <taxon>Malpighiales</taxon>
        <taxon>Linaceae</taxon>
        <taxon>Linum</taxon>
    </lineage>
</organism>
<comment type="caution">
    <text evidence="2">The sequence shown here is derived from an EMBL/GenBank/DDBJ whole genome shotgun (WGS) entry which is preliminary data.</text>
</comment>
<dbReference type="AlphaFoldDB" id="A0AAV0HFG1"/>
<reference evidence="2" key="1">
    <citation type="submission" date="2022-08" db="EMBL/GenBank/DDBJ databases">
        <authorList>
            <person name="Gutierrez-Valencia J."/>
        </authorList>
    </citation>
    <scope>NUCLEOTIDE SEQUENCE</scope>
</reference>
<accession>A0AAV0HFG1</accession>
<sequence>MVEALHTHLPTVLSTTHCVED</sequence>